<dbReference type="InterPro" id="IPR029039">
    <property type="entry name" value="Flavoprotein-like_sf"/>
</dbReference>
<dbReference type="Pfam" id="PF02525">
    <property type="entry name" value="Flavodoxin_2"/>
    <property type="match status" value="1"/>
</dbReference>
<evidence type="ECO:0000313" key="9">
    <source>
        <dbReference type="EMBL" id="MWV29274.1"/>
    </source>
</evidence>
<proteinExistence type="inferred from homology"/>
<dbReference type="SUPFAM" id="SSF52218">
    <property type="entry name" value="Flavoproteins"/>
    <property type="match status" value="1"/>
</dbReference>
<evidence type="ECO:0000259" key="8">
    <source>
        <dbReference type="Pfam" id="PF02525"/>
    </source>
</evidence>
<keyword evidence="3 6" id="KW-0560">Oxidoreductase</keyword>
<dbReference type="EMBL" id="WUBR01000004">
    <property type="protein sequence ID" value="MWV29274.1"/>
    <property type="molecule type" value="Genomic_DNA"/>
</dbReference>
<feature type="region of interest" description="Disordered" evidence="7">
    <location>
        <begin position="1"/>
        <end position="22"/>
    </location>
</feature>
<evidence type="ECO:0000256" key="2">
    <source>
        <dbReference type="ARBA" id="ARBA00022643"/>
    </source>
</evidence>
<dbReference type="Gene3D" id="3.40.50.360">
    <property type="match status" value="1"/>
</dbReference>
<dbReference type="GO" id="GO:0016655">
    <property type="term" value="F:oxidoreductase activity, acting on NAD(P)H, quinone or similar compound as acceptor"/>
    <property type="evidence" value="ECO:0007669"/>
    <property type="project" value="InterPro"/>
</dbReference>
<evidence type="ECO:0000256" key="5">
    <source>
        <dbReference type="ARBA" id="ARBA00048542"/>
    </source>
</evidence>
<keyword evidence="1 6" id="KW-0285">Flavoprotein</keyword>
<dbReference type="InterPro" id="IPR023048">
    <property type="entry name" value="NADH:quinone_OxRdtase_FMN_depd"/>
</dbReference>
<comment type="cofactor">
    <cofactor evidence="6">
        <name>FMN</name>
        <dbReference type="ChEBI" id="CHEBI:58210"/>
    </cofactor>
    <text evidence="6">Binds 1 FMN per subunit.</text>
</comment>
<dbReference type="GO" id="GO:0010181">
    <property type="term" value="F:FMN binding"/>
    <property type="evidence" value="ECO:0007669"/>
    <property type="project" value="UniProtKB-UniRule"/>
</dbReference>
<evidence type="ECO:0000256" key="1">
    <source>
        <dbReference type="ARBA" id="ARBA00022630"/>
    </source>
</evidence>
<comment type="function">
    <text evidence="6">Quinone reductase that provides resistance to thiol-specific stress caused by electrophilic quinones.</text>
</comment>
<feature type="binding site" evidence="6">
    <location>
        <position position="10"/>
    </location>
    <ligand>
        <name>FMN</name>
        <dbReference type="ChEBI" id="CHEBI:58210"/>
    </ligand>
</feature>
<evidence type="ECO:0000313" key="10">
    <source>
        <dbReference type="Proteomes" id="UP000461409"/>
    </source>
</evidence>
<dbReference type="InterPro" id="IPR050104">
    <property type="entry name" value="FMN-dep_NADH:Q_OxRdtase_AzoR1"/>
</dbReference>
<comment type="subunit">
    <text evidence="6">Homodimer.</text>
</comment>
<dbReference type="HAMAP" id="MF_01216">
    <property type="entry name" value="Azoreductase_type1"/>
    <property type="match status" value="1"/>
</dbReference>
<protein>
    <recommendedName>
        <fullName evidence="6">FMN dependent NADH:quinone oxidoreductase</fullName>
        <ecNumber evidence="6">1.6.5.-</ecNumber>
    </recommendedName>
    <alternativeName>
        <fullName evidence="6">Azo-dye reductase</fullName>
    </alternativeName>
    <alternativeName>
        <fullName evidence="6">FMN-dependent NADH-azo compound oxidoreductase</fullName>
    </alternativeName>
    <alternativeName>
        <fullName evidence="6">FMN-dependent NADH-azoreductase</fullName>
        <ecNumber evidence="6">1.7.1.17</ecNumber>
    </alternativeName>
</protein>
<dbReference type="AlphaFoldDB" id="A0A844XI91"/>
<organism evidence="9 10">
    <name type="scientific">Aurantiacibacter rhizosphaerae</name>
    <dbReference type="NCBI Taxonomy" id="2691582"/>
    <lineage>
        <taxon>Bacteria</taxon>
        <taxon>Pseudomonadati</taxon>
        <taxon>Pseudomonadota</taxon>
        <taxon>Alphaproteobacteria</taxon>
        <taxon>Sphingomonadales</taxon>
        <taxon>Erythrobacteraceae</taxon>
        <taxon>Aurantiacibacter</taxon>
    </lineage>
</organism>
<comment type="caution">
    <text evidence="9">The sequence shown here is derived from an EMBL/GenBank/DDBJ whole genome shotgun (WGS) entry which is preliminary data.</text>
</comment>
<keyword evidence="10" id="KW-1185">Reference proteome</keyword>
<dbReference type="GO" id="GO:0016652">
    <property type="term" value="F:oxidoreductase activity, acting on NAD(P)H as acceptor"/>
    <property type="evidence" value="ECO:0007669"/>
    <property type="project" value="UniProtKB-UniRule"/>
</dbReference>
<dbReference type="PANTHER" id="PTHR43741">
    <property type="entry name" value="FMN-DEPENDENT NADH-AZOREDUCTASE 1"/>
    <property type="match status" value="1"/>
</dbReference>
<dbReference type="PANTHER" id="PTHR43741:SF4">
    <property type="entry name" value="FMN-DEPENDENT NADH:QUINONE OXIDOREDUCTASE"/>
    <property type="match status" value="1"/>
</dbReference>
<dbReference type="Proteomes" id="UP000461409">
    <property type="component" value="Unassembled WGS sequence"/>
</dbReference>
<comment type="function">
    <text evidence="6">Also exhibits azoreductase activity. Catalyzes the reductive cleavage of the azo bond in aromatic azo compounds to the corresponding amines.</text>
</comment>
<dbReference type="RefSeq" id="WP_160486946.1">
    <property type="nucleotide sequence ID" value="NZ_WUBR01000004.1"/>
</dbReference>
<reference evidence="9 10" key="2">
    <citation type="submission" date="2020-02" db="EMBL/GenBank/DDBJ databases">
        <title>Erythrobacter dongmakensis sp. nov., isolated from a tidal mudflat.</title>
        <authorList>
            <person name="Kim I.S."/>
        </authorList>
    </citation>
    <scope>NUCLEOTIDE SEQUENCE [LARGE SCALE GENOMIC DNA]</scope>
    <source>
        <strain evidence="9 10">GH3-10</strain>
    </source>
</reference>
<comment type="catalytic activity">
    <reaction evidence="6">
        <text>2 a quinone + NADH + H(+) = 2 a 1,4-benzosemiquinone + NAD(+)</text>
        <dbReference type="Rhea" id="RHEA:65952"/>
        <dbReference type="ChEBI" id="CHEBI:15378"/>
        <dbReference type="ChEBI" id="CHEBI:57540"/>
        <dbReference type="ChEBI" id="CHEBI:57945"/>
        <dbReference type="ChEBI" id="CHEBI:132124"/>
        <dbReference type="ChEBI" id="CHEBI:134225"/>
    </reaction>
</comment>
<feature type="binding site" evidence="6">
    <location>
        <begin position="97"/>
        <end position="100"/>
    </location>
    <ligand>
        <name>FMN</name>
        <dbReference type="ChEBI" id="CHEBI:58210"/>
    </ligand>
</feature>
<reference evidence="9 10" key="1">
    <citation type="submission" date="2019-12" db="EMBL/GenBank/DDBJ databases">
        <authorList>
            <person name="Lee S.D."/>
        </authorList>
    </citation>
    <scope>NUCLEOTIDE SEQUENCE [LARGE SCALE GENOMIC DNA]</scope>
    <source>
        <strain evidence="9 10">GH3-10</strain>
    </source>
</reference>
<evidence type="ECO:0000256" key="4">
    <source>
        <dbReference type="ARBA" id="ARBA00023027"/>
    </source>
</evidence>
<dbReference type="GO" id="GO:0009055">
    <property type="term" value="F:electron transfer activity"/>
    <property type="evidence" value="ECO:0007669"/>
    <property type="project" value="UniProtKB-UniRule"/>
</dbReference>
<dbReference type="EC" id="1.7.1.17" evidence="6"/>
<keyword evidence="4 6" id="KW-0520">NAD</keyword>
<comment type="caution">
    <text evidence="6">Lacks conserved residue(s) required for the propagation of feature annotation.</text>
</comment>
<evidence type="ECO:0000256" key="3">
    <source>
        <dbReference type="ARBA" id="ARBA00023002"/>
    </source>
</evidence>
<accession>A0A844XI91</accession>
<gene>
    <name evidence="6" type="primary">azoR</name>
    <name evidence="9" type="ORF">GRF63_15320</name>
</gene>
<sequence>MPTLLRLDTSPRSKGSHSRDVGDHLEQQWLKKFPDYTVVRRDLGVNPPPIPKDDLIKAHFAAAKGELTEDQHETLEFAEELTQEYIDSDVLLVTVPMYNFGPPASYKSWMDSIVRKEVFFGQDDHGEIVPLLSPEKRIFITAAYGIPFTGSPLAHLDTMKTNMTAVFEICGIPADRIHYISAEGTSFLELKQACKDAAKKEIDELLATIN</sequence>
<evidence type="ECO:0000256" key="6">
    <source>
        <dbReference type="HAMAP-Rule" id="MF_01216"/>
    </source>
</evidence>
<comment type="catalytic activity">
    <reaction evidence="5">
        <text>N,N-dimethyl-1,4-phenylenediamine + anthranilate + 2 NAD(+) = 2-(4-dimethylaminophenyl)diazenylbenzoate + 2 NADH + 2 H(+)</text>
        <dbReference type="Rhea" id="RHEA:55872"/>
        <dbReference type="ChEBI" id="CHEBI:15378"/>
        <dbReference type="ChEBI" id="CHEBI:15783"/>
        <dbReference type="ChEBI" id="CHEBI:16567"/>
        <dbReference type="ChEBI" id="CHEBI:57540"/>
        <dbReference type="ChEBI" id="CHEBI:57945"/>
        <dbReference type="ChEBI" id="CHEBI:71579"/>
        <dbReference type="EC" id="1.7.1.17"/>
    </reaction>
    <physiologicalReaction direction="right-to-left" evidence="5">
        <dbReference type="Rhea" id="RHEA:55874"/>
    </physiologicalReaction>
</comment>
<feature type="binding site" evidence="6">
    <location>
        <begin position="16"/>
        <end position="18"/>
    </location>
    <ligand>
        <name>FMN</name>
        <dbReference type="ChEBI" id="CHEBI:58210"/>
    </ligand>
</feature>
<evidence type="ECO:0000256" key="7">
    <source>
        <dbReference type="SAM" id="MobiDB-lite"/>
    </source>
</evidence>
<keyword evidence="2 6" id="KW-0288">FMN</keyword>
<dbReference type="EC" id="1.6.5.-" evidence="6"/>
<comment type="similarity">
    <text evidence="6">Belongs to the azoreductase type 1 family.</text>
</comment>
<name>A0A844XI91_9SPHN</name>
<feature type="domain" description="Flavodoxin-like fold" evidence="8">
    <location>
        <begin position="4"/>
        <end position="204"/>
    </location>
</feature>
<dbReference type="InterPro" id="IPR003680">
    <property type="entry name" value="Flavodoxin_fold"/>
</dbReference>